<gene>
    <name evidence="1" type="ORF">EYF80_019571</name>
</gene>
<evidence type="ECO:0000313" key="1">
    <source>
        <dbReference type="EMBL" id="TNN70200.1"/>
    </source>
</evidence>
<comment type="caution">
    <text evidence="1">The sequence shown here is derived from an EMBL/GenBank/DDBJ whole genome shotgun (WGS) entry which is preliminary data.</text>
</comment>
<keyword evidence="2" id="KW-1185">Reference proteome</keyword>
<proteinExistence type="predicted"/>
<protein>
    <submittedName>
        <fullName evidence="1">Uncharacterized protein</fullName>
    </submittedName>
</protein>
<sequence>MNDDFLPVTARLSHSCYYPELPDGFVLESSILGEGQFRPVSIIRANGMVQEGQWGTRALFMRAEQKCQKLLRLRGGGGDGYNQQQPVPPRCHGTACTYA</sequence>
<dbReference type="EMBL" id="SRLO01000166">
    <property type="protein sequence ID" value="TNN70200.1"/>
    <property type="molecule type" value="Genomic_DNA"/>
</dbReference>
<name>A0A4Z2HXD3_9TELE</name>
<reference evidence="1 2" key="1">
    <citation type="submission" date="2019-03" db="EMBL/GenBank/DDBJ databases">
        <title>First draft genome of Liparis tanakae, snailfish: a comprehensive survey of snailfish specific genes.</title>
        <authorList>
            <person name="Kim W."/>
            <person name="Song I."/>
            <person name="Jeong J.-H."/>
            <person name="Kim D."/>
            <person name="Kim S."/>
            <person name="Ryu S."/>
            <person name="Song J.Y."/>
            <person name="Lee S.K."/>
        </authorList>
    </citation>
    <scope>NUCLEOTIDE SEQUENCE [LARGE SCALE GENOMIC DNA]</scope>
    <source>
        <tissue evidence="1">Muscle</tissue>
    </source>
</reference>
<dbReference type="AlphaFoldDB" id="A0A4Z2HXD3"/>
<organism evidence="1 2">
    <name type="scientific">Liparis tanakae</name>
    <name type="common">Tanaka's snailfish</name>
    <dbReference type="NCBI Taxonomy" id="230148"/>
    <lineage>
        <taxon>Eukaryota</taxon>
        <taxon>Metazoa</taxon>
        <taxon>Chordata</taxon>
        <taxon>Craniata</taxon>
        <taxon>Vertebrata</taxon>
        <taxon>Euteleostomi</taxon>
        <taxon>Actinopterygii</taxon>
        <taxon>Neopterygii</taxon>
        <taxon>Teleostei</taxon>
        <taxon>Neoteleostei</taxon>
        <taxon>Acanthomorphata</taxon>
        <taxon>Eupercaria</taxon>
        <taxon>Perciformes</taxon>
        <taxon>Cottioidei</taxon>
        <taxon>Cottales</taxon>
        <taxon>Liparidae</taxon>
        <taxon>Liparis</taxon>
    </lineage>
</organism>
<accession>A0A4Z2HXD3</accession>
<dbReference type="Proteomes" id="UP000314294">
    <property type="component" value="Unassembled WGS sequence"/>
</dbReference>
<evidence type="ECO:0000313" key="2">
    <source>
        <dbReference type="Proteomes" id="UP000314294"/>
    </source>
</evidence>